<accession>A0A9W9MHQ6</accession>
<evidence type="ECO:0000256" key="1">
    <source>
        <dbReference type="SAM" id="MobiDB-lite"/>
    </source>
</evidence>
<reference evidence="2" key="1">
    <citation type="submission" date="2022-12" db="EMBL/GenBank/DDBJ databases">
        <authorList>
            <person name="Petersen C."/>
        </authorList>
    </citation>
    <scope>NUCLEOTIDE SEQUENCE</scope>
    <source>
        <strain evidence="2">IBT 15544</strain>
    </source>
</reference>
<evidence type="ECO:0000313" key="3">
    <source>
        <dbReference type="Proteomes" id="UP001150904"/>
    </source>
</evidence>
<dbReference type="RefSeq" id="XP_058307409.1">
    <property type="nucleotide sequence ID" value="XM_058453218.1"/>
</dbReference>
<feature type="compositionally biased region" description="Polar residues" evidence="1">
    <location>
        <begin position="56"/>
        <end position="68"/>
    </location>
</feature>
<protein>
    <submittedName>
        <fullName evidence="2">Uncharacterized protein</fullName>
    </submittedName>
</protein>
<evidence type="ECO:0000313" key="2">
    <source>
        <dbReference type="EMBL" id="KAJ5201493.1"/>
    </source>
</evidence>
<feature type="region of interest" description="Disordered" evidence="1">
    <location>
        <begin position="35"/>
        <end position="68"/>
    </location>
</feature>
<dbReference type="GeneID" id="83180519"/>
<comment type="caution">
    <text evidence="2">The sequence shown here is derived from an EMBL/GenBank/DDBJ whole genome shotgun (WGS) entry which is preliminary data.</text>
</comment>
<reference evidence="2" key="2">
    <citation type="journal article" date="2023" name="IMA Fungus">
        <title>Comparative genomic study of the Penicillium genus elucidates a diverse pangenome and 15 lateral gene transfer events.</title>
        <authorList>
            <person name="Petersen C."/>
            <person name="Sorensen T."/>
            <person name="Nielsen M.R."/>
            <person name="Sondergaard T.E."/>
            <person name="Sorensen J.L."/>
            <person name="Fitzpatrick D.A."/>
            <person name="Frisvad J.C."/>
            <person name="Nielsen K.L."/>
        </authorList>
    </citation>
    <scope>NUCLEOTIDE SEQUENCE</scope>
    <source>
        <strain evidence="2">IBT 15544</strain>
    </source>
</reference>
<dbReference type="EMBL" id="JAPQKR010000013">
    <property type="protein sequence ID" value="KAJ5201493.1"/>
    <property type="molecule type" value="Genomic_DNA"/>
</dbReference>
<sequence>MQLHLALSRSRALQVDCKLHRPPCQRTVIQSDSIISIHPVSPRASNAGSSLDGDDQSSPSLRNTLRSQ</sequence>
<organism evidence="2 3">
    <name type="scientific">Penicillium cinerascens</name>
    <dbReference type="NCBI Taxonomy" id="70096"/>
    <lineage>
        <taxon>Eukaryota</taxon>
        <taxon>Fungi</taxon>
        <taxon>Dikarya</taxon>
        <taxon>Ascomycota</taxon>
        <taxon>Pezizomycotina</taxon>
        <taxon>Eurotiomycetes</taxon>
        <taxon>Eurotiomycetidae</taxon>
        <taxon>Eurotiales</taxon>
        <taxon>Aspergillaceae</taxon>
        <taxon>Penicillium</taxon>
    </lineage>
</organism>
<keyword evidence="3" id="KW-1185">Reference proteome</keyword>
<dbReference type="Proteomes" id="UP001150904">
    <property type="component" value="Unassembled WGS sequence"/>
</dbReference>
<name>A0A9W9MHQ6_9EURO</name>
<proteinExistence type="predicted"/>
<dbReference type="AlphaFoldDB" id="A0A9W9MHQ6"/>
<gene>
    <name evidence="2" type="ORF">N7498_006156</name>
</gene>